<dbReference type="GeneID" id="81592526"/>
<evidence type="ECO:0000313" key="3">
    <source>
        <dbReference type="Proteomes" id="UP001213799"/>
    </source>
</evidence>
<sequence>MQLTTLFTVCMANLTSTAAAMPRLSGAYHGARIFIRVPANA</sequence>
<feature type="signal peptide" evidence="1">
    <location>
        <begin position="1"/>
        <end position="19"/>
    </location>
</feature>
<reference evidence="2" key="1">
    <citation type="journal article" date="2023" name="IMA Fungus">
        <title>Comparative genomic study of the Penicillium genus elucidates a diverse pangenome and 15 lateral gene transfer events.</title>
        <authorList>
            <person name="Petersen C."/>
            <person name="Sorensen T."/>
            <person name="Nielsen M.R."/>
            <person name="Sondergaard T.E."/>
            <person name="Sorensen J.L."/>
            <person name="Fitzpatrick D.A."/>
            <person name="Frisvad J.C."/>
            <person name="Nielsen K.L."/>
        </authorList>
    </citation>
    <scope>NUCLEOTIDE SEQUENCE</scope>
    <source>
        <strain evidence="2">IBT 12815</strain>
    </source>
</reference>
<accession>A0AAD6DMN0</accession>
<comment type="caution">
    <text evidence="2">The sequence shown here is derived from an EMBL/GenBank/DDBJ whole genome shotgun (WGS) entry which is preliminary data.</text>
</comment>
<dbReference type="RefSeq" id="XP_056747571.1">
    <property type="nucleotide sequence ID" value="XM_056902284.1"/>
</dbReference>
<feature type="chain" id="PRO_5042042794" evidence="1">
    <location>
        <begin position="20"/>
        <end position="41"/>
    </location>
</feature>
<reference evidence="2" key="2">
    <citation type="submission" date="2023-01" db="EMBL/GenBank/DDBJ databases">
        <authorList>
            <person name="Petersen C."/>
        </authorList>
    </citation>
    <scope>NUCLEOTIDE SEQUENCE</scope>
    <source>
        <strain evidence="2">IBT 12815</strain>
    </source>
</reference>
<evidence type="ECO:0000256" key="1">
    <source>
        <dbReference type="SAM" id="SignalP"/>
    </source>
</evidence>
<gene>
    <name evidence="2" type="ORF">N7537_011230</name>
</gene>
<keyword evidence="3" id="KW-1185">Reference proteome</keyword>
<organism evidence="2 3">
    <name type="scientific">Penicillium hordei</name>
    <dbReference type="NCBI Taxonomy" id="40994"/>
    <lineage>
        <taxon>Eukaryota</taxon>
        <taxon>Fungi</taxon>
        <taxon>Dikarya</taxon>
        <taxon>Ascomycota</taxon>
        <taxon>Pezizomycotina</taxon>
        <taxon>Eurotiomycetes</taxon>
        <taxon>Eurotiomycetidae</taxon>
        <taxon>Eurotiales</taxon>
        <taxon>Aspergillaceae</taxon>
        <taxon>Penicillium</taxon>
    </lineage>
</organism>
<dbReference type="AlphaFoldDB" id="A0AAD6DMN0"/>
<protein>
    <submittedName>
        <fullName evidence="2">Uncharacterized protein</fullName>
    </submittedName>
</protein>
<name>A0AAD6DMN0_9EURO</name>
<proteinExistence type="predicted"/>
<evidence type="ECO:0000313" key="2">
    <source>
        <dbReference type="EMBL" id="KAJ5588552.1"/>
    </source>
</evidence>
<dbReference type="Proteomes" id="UP001213799">
    <property type="component" value="Unassembled WGS sequence"/>
</dbReference>
<dbReference type="EMBL" id="JAQJAE010000006">
    <property type="protein sequence ID" value="KAJ5588552.1"/>
    <property type="molecule type" value="Genomic_DNA"/>
</dbReference>
<keyword evidence="1" id="KW-0732">Signal</keyword>